<dbReference type="Proteomes" id="UP000000845">
    <property type="component" value="Chromosome"/>
</dbReference>
<dbReference type="STRING" id="526218.Sterm_0408"/>
<accession>D1AM22</accession>
<proteinExistence type="predicted"/>
<evidence type="ECO:0000313" key="1">
    <source>
        <dbReference type="EMBL" id="ACZ07290.1"/>
    </source>
</evidence>
<evidence type="ECO:0000313" key="2">
    <source>
        <dbReference type="Proteomes" id="UP000000845"/>
    </source>
</evidence>
<dbReference type="AlphaFoldDB" id="D1AM22"/>
<dbReference type="HOGENOM" id="CLU_1037829_0_0_0"/>
<dbReference type="RefSeq" id="WP_012859889.1">
    <property type="nucleotide sequence ID" value="NC_013517.1"/>
</dbReference>
<reference evidence="2" key="1">
    <citation type="submission" date="2009-09" db="EMBL/GenBank/DDBJ databases">
        <title>The complete chromosome of Sebaldella termitidis ATCC 33386.</title>
        <authorList>
            <consortium name="US DOE Joint Genome Institute (JGI-PGF)"/>
            <person name="Lucas S."/>
            <person name="Copeland A."/>
            <person name="Lapidus A."/>
            <person name="Glavina del Rio T."/>
            <person name="Dalin E."/>
            <person name="Tice H."/>
            <person name="Bruce D."/>
            <person name="Goodwin L."/>
            <person name="Pitluck S."/>
            <person name="Kyrpides N."/>
            <person name="Mavromatis K."/>
            <person name="Ivanova N."/>
            <person name="Mikhailova N."/>
            <person name="Sims D."/>
            <person name="Meincke L."/>
            <person name="Brettin T."/>
            <person name="Detter J.C."/>
            <person name="Han C."/>
            <person name="Larimer F."/>
            <person name="Land M."/>
            <person name="Hauser L."/>
            <person name="Markowitz V."/>
            <person name="Cheng J.F."/>
            <person name="Hugenholtz P."/>
            <person name="Woyke T."/>
            <person name="Wu D."/>
            <person name="Eisen J.A."/>
        </authorList>
    </citation>
    <scope>NUCLEOTIDE SEQUENCE [LARGE SCALE GENOMIC DNA]</scope>
    <source>
        <strain evidence="2">ATCC 33386 / NCTC 11300</strain>
    </source>
</reference>
<sequence length="268" mass="32615">MKFDLLKTTGKKIYRIKKIREVQMIDEKAKKIEDFVLQIESEKNDSDKIIINFEILKLLHTDNYIIEQKYYNLMRNRKVLFNLEGKYIDTLNKNKILTEWDEFRELMSKDIETPNLKTEKEFKLMRGFLVEEKYIVNSYDIFSIFFPKIYNKEFINEIYYNDSMEYFFGAVNIPVKVKVNVKNENENFRISTTHDIDDIYFRKYEIKEVLEYNKINVDYNKNIIMSFFSYDLLFDKERHLLKSGEIELGGEIKDIYKNYTKFQIEEMV</sequence>
<keyword evidence="2" id="KW-1185">Reference proteome</keyword>
<dbReference type="EMBL" id="CP001739">
    <property type="protein sequence ID" value="ACZ07290.1"/>
    <property type="molecule type" value="Genomic_DNA"/>
</dbReference>
<dbReference type="KEGG" id="str:Sterm_0408"/>
<organism evidence="1 2">
    <name type="scientific">Sebaldella termitidis (strain ATCC 33386 / NCTC 11300)</name>
    <dbReference type="NCBI Taxonomy" id="526218"/>
    <lineage>
        <taxon>Bacteria</taxon>
        <taxon>Fusobacteriati</taxon>
        <taxon>Fusobacteriota</taxon>
        <taxon>Fusobacteriia</taxon>
        <taxon>Fusobacteriales</taxon>
        <taxon>Leptotrichiaceae</taxon>
        <taxon>Sebaldella</taxon>
    </lineage>
</organism>
<gene>
    <name evidence="1" type="ordered locus">Sterm_0408</name>
</gene>
<name>D1AM22_SEBTE</name>
<protein>
    <submittedName>
        <fullName evidence="1">Uncharacterized protein</fullName>
    </submittedName>
</protein>
<reference evidence="1 2" key="2">
    <citation type="journal article" date="2010" name="Stand. Genomic Sci.">
        <title>Complete genome sequence of Sebaldella termitidis type strain (NCTC 11300).</title>
        <authorList>
            <person name="Harmon-Smith M."/>
            <person name="Celia L."/>
            <person name="Chertkov O."/>
            <person name="Lapidus A."/>
            <person name="Copeland A."/>
            <person name="Glavina Del Rio T."/>
            <person name="Nolan M."/>
            <person name="Lucas S."/>
            <person name="Tice H."/>
            <person name="Cheng J.F."/>
            <person name="Han C."/>
            <person name="Detter J.C."/>
            <person name="Bruce D."/>
            <person name="Goodwin L."/>
            <person name="Pitluck S."/>
            <person name="Pati A."/>
            <person name="Liolios K."/>
            <person name="Ivanova N."/>
            <person name="Mavromatis K."/>
            <person name="Mikhailova N."/>
            <person name="Chen A."/>
            <person name="Palaniappan K."/>
            <person name="Land M."/>
            <person name="Hauser L."/>
            <person name="Chang Y.J."/>
            <person name="Jeffries C.D."/>
            <person name="Brettin T."/>
            <person name="Goker M."/>
            <person name="Beck B."/>
            <person name="Bristow J."/>
            <person name="Eisen J.A."/>
            <person name="Markowitz V."/>
            <person name="Hugenholtz P."/>
            <person name="Kyrpides N.C."/>
            <person name="Klenk H.P."/>
            <person name="Chen F."/>
        </authorList>
    </citation>
    <scope>NUCLEOTIDE SEQUENCE [LARGE SCALE GENOMIC DNA]</scope>
    <source>
        <strain evidence="2">ATCC 33386 / NCTC 11300</strain>
    </source>
</reference>